<evidence type="ECO:0000313" key="2">
    <source>
        <dbReference type="EMBL" id="ADN16165.1"/>
    </source>
</evidence>
<dbReference type="AlphaFoldDB" id="E0U926"/>
<dbReference type="Proteomes" id="UP000008206">
    <property type="component" value="Chromosome"/>
</dbReference>
<dbReference type="OrthoDB" id="461075at2"/>
<proteinExistence type="predicted"/>
<gene>
    <name evidence="2" type="ordered locus">Cyan7822_4247</name>
</gene>
<evidence type="ECO:0000256" key="1">
    <source>
        <dbReference type="SAM" id="Phobius"/>
    </source>
</evidence>
<keyword evidence="1" id="KW-1133">Transmembrane helix</keyword>
<dbReference type="eggNOG" id="COG4966">
    <property type="taxonomic scope" value="Bacteria"/>
</dbReference>
<dbReference type="KEGG" id="cyj:Cyan7822_4247"/>
<name>E0U926_GLOV7</name>
<sequence length="341" mass="37871">MKNFLFILIKIKKIHTPQNSQPLGFSILELLATIVIAGSAVSLLLYLMVEGMTYNQQEQGMSQINKDLKQALNYISEDARKAVYIYNGNELKDRTNSNIQVGTQSGLQDFLPNFGTNVRPILAFWKLEALSNDVLNSLNCDTSFATNTTKLNECKAVKVERRAYTLVVYLQSTDNSSGQWKGESRILRYQLPKYSDLSTLTRTGGYVDPVAESSFQGWPVKADGSNLQSGTLPTTTDPLVDFVANPTTVLDATKVPTCPSNEYVRTPFDDSTKTSDDTFSFFACVKTAENTQGNVFNQDLIIYLKGSPKGKYDTTKFKNSSMAYIKSQVLSRGVVNKLISD</sequence>
<dbReference type="HOGENOM" id="CLU_065372_0_0_3"/>
<keyword evidence="3" id="KW-1185">Reference proteome</keyword>
<reference evidence="3" key="1">
    <citation type="journal article" date="2011" name="MBio">
        <title>Novel metabolic attributes of the genus Cyanothece, comprising a group of unicellular nitrogen-fixing Cyanobacteria.</title>
        <authorList>
            <person name="Bandyopadhyay A."/>
            <person name="Elvitigala T."/>
            <person name="Welsh E."/>
            <person name="Stockel J."/>
            <person name="Liberton M."/>
            <person name="Min H."/>
            <person name="Sherman L.A."/>
            <person name="Pakrasi H.B."/>
        </authorList>
    </citation>
    <scope>NUCLEOTIDE SEQUENCE [LARGE SCALE GENOMIC DNA]</scope>
    <source>
        <strain evidence="3">PCC 7822</strain>
    </source>
</reference>
<dbReference type="RefSeq" id="WP_013324228.1">
    <property type="nucleotide sequence ID" value="NC_014501.1"/>
</dbReference>
<organism evidence="2 3">
    <name type="scientific">Gloeothece verrucosa (strain PCC 7822)</name>
    <name type="common">Cyanothece sp. (strain PCC 7822)</name>
    <dbReference type="NCBI Taxonomy" id="497965"/>
    <lineage>
        <taxon>Bacteria</taxon>
        <taxon>Bacillati</taxon>
        <taxon>Cyanobacteriota</taxon>
        <taxon>Cyanophyceae</taxon>
        <taxon>Oscillatoriophycideae</taxon>
        <taxon>Chroococcales</taxon>
        <taxon>Aphanothecaceae</taxon>
        <taxon>Gloeothece</taxon>
        <taxon>Gloeothece verrucosa</taxon>
    </lineage>
</organism>
<protein>
    <recommendedName>
        <fullName evidence="4">Prepilin-type N-terminal cleavage/methylation domain-containing protein</fullName>
    </recommendedName>
</protein>
<keyword evidence="1" id="KW-0472">Membrane</keyword>
<evidence type="ECO:0000313" key="3">
    <source>
        <dbReference type="Proteomes" id="UP000008206"/>
    </source>
</evidence>
<keyword evidence="1" id="KW-0812">Transmembrane</keyword>
<feature type="transmembrane region" description="Helical" evidence="1">
    <location>
        <begin position="27"/>
        <end position="49"/>
    </location>
</feature>
<evidence type="ECO:0008006" key="4">
    <source>
        <dbReference type="Google" id="ProtNLM"/>
    </source>
</evidence>
<accession>E0U926</accession>
<dbReference type="EMBL" id="CP002198">
    <property type="protein sequence ID" value="ADN16165.1"/>
    <property type="molecule type" value="Genomic_DNA"/>
</dbReference>
<dbReference type="STRING" id="497965.Cyan7822_4247"/>